<sequence length="144" mass="16457">MISTRQKISVRISHINNRCRPKRKRCHRRPKRHFTKVMTIRECVPIEQRCGNMTFIPAFETLKSHRIIKAPAGSFTITNTSDHCTMNVKIDTFKERCNTVQIPAGSSFTAVVSDLRNIEIACFGNSNNICTGTINFDLVYVIKL</sequence>
<proteinExistence type="predicted"/>
<keyword evidence="3" id="KW-1185">Reference proteome</keyword>
<dbReference type="Proteomes" id="UP001597362">
    <property type="component" value="Unassembled WGS sequence"/>
</dbReference>
<gene>
    <name evidence="2" type="ORF">ACFSJH_01970</name>
</gene>
<dbReference type="EMBL" id="JBHUHO010000006">
    <property type="protein sequence ID" value="MFD2114511.1"/>
    <property type="molecule type" value="Genomic_DNA"/>
</dbReference>
<reference evidence="3" key="1">
    <citation type="journal article" date="2019" name="Int. J. Syst. Evol. Microbiol.">
        <title>The Global Catalogue of Microorganisms (GCM) 10K type strain sequencing project: providing services to taxonomists for standard genome sequencing and annotation.</title>
        <authorList>
            <consortium name="The Broad Institute Genomics Platform"/>
            <consortium name="The Broad Institute Genome Sequencing Center for Infectious Disease"/>
            <person name="Wu L."/>
            <person name="Ma J."/>
        </authorList>
    </citation>
    <scope>NUCLEOTIDE SEQUENCE [LARGE SCALE GENOMIC DNA]</scope>
    <source>
        <strain evidence="3">GH52</strain>
    </source>
</reference>
<feature type="domain" description="Endospore appendages core" evidence="1">
    <location>
        <begin position="43"/>
        <end position="140"/>
    </location>
</feature>
<dbReference type="InterPro" id="IPR025055">
    <property type="entry name" value="Ena_core"/>
</dbReference>
<protein>
    <submittedName>
        <fullName evidence="2">S-Ena type endospore appendage</fullName>
    </submittedName>
</protein>
<evidence type="ECO:0000313" key="2">
    <source>
        <dbReference type="EMBL" id="MFD2114511.1"/>
    </source>
</evidence>
<name>A0ABW4YFL1_9BACL</name>
<evidence type="ECO:0000313" key="3">
    <source>
        <dbReference type="Proteomes" id="UP001597362"/>
    </source>
</evidence>
<dbReference type="RefSeq" id="WP_377769519.1">
    <property type="nucleotide sequence ID" value="NZ_JBHUHO010000006.1"/>
</dbReference>
<evidence type="ECO:0000259" key="1">
    <source>
        <dbReference type="Pfam" id="PF13157"/>
    </source>
</evidence>
<organism evidence="2 3">
    <name type="scientific">Paenibacillus yanchengensis</name>
    <dbReference type="NCBI Taxonomy" id="2035833"/>
    <lineage>
        <taxon>Bacteria</taxon>
        <taxon>Bacillati</taxon>
        <taxon>Bacillota</taxon>
        <taxon>Bacilli</taxon>
        <taxon>Bacillales</taxon>
        <taxon>Paenibacillaceae</taxon>
        <taxon>Paenibacillus</taxon>
    </lineage>
</organism>
<comment type="caution">
    <text evidence="2">The sequence shown here is derived from an EMBL/GenBank/DDBJ whole genome shotgun (WGS) entry which is preliminary data.</text>
</comment>
<dbReference type="Pfam" id="PF13157">
    <property type="entry name" value="Enas"/>
    <property type="match status" value="1"/>
</dbReference>
<accession>A0ABW4YFL1</accession>